<feature type="domain" description="Calcineurin-like phosphoesterase" evidence="5">
    <location>
        <begin position="9"/>
        <end position="227"/>
    </location>
</feature>
<dbReference type="EMBL" id="JAFVMH010000006">
    <property type="protein sequence ID" value="MBO1325824.1"/>
    <property type="molecule type" value="Genomic_DNA"/>
</dbReference>
<evidence type="ECO:0000256" key="4">
    <source>
        <dbReference type="ARBA" id="ARBA00025742"/>
    </source>
</evidence>
<dbReference type="GO" id="GO:0046872">
    <property type="term" value="F:metal ion binding"/>
    <property type="evidence" value="ECO:0007669"/>
    <property type="project" value="UniProtKB-KW"/>
</dbReference>
<evidence type="ECO:0000256" key="1">
    <source>
        <dbReference type="ARBA" id="ARBA00022723"/>
    </source>
</evidence>
<dbReference type="Pfam" id="PF00149">
    <property type="entry name" value="Metallophos"/>
    <property type="match status" value="1"/>
</dbReference>
<dbReference type="InterPro" id="IPR029052">
    <property type="entry name" value="Metallo-depent_PP-like"/>
</dbReference>
<sequence>MALSLPCVRIAHFSDPHLPLAELPGWRELGFKRILSLLSWSVRRRKLHRWAPLEAVMRDIARARPDLVALTGDLTNLGLLAEFRQARQWLDRQDLPPTLLVPGNHEALLRENSAAKRAMWEPWLHRSKLYPALSVLEQDGVALIGVNTARPSLPFLATGSAGEAQLAQLAQCLSQSRAAGLCRVVLLHHPPVAGLVSTRKGLTDLEAFQAVLRQNGAELVLHGHSHRATFTRLAGSAIPVLGTTSASHTPDTPATAAGWNLITITPQPDRWAITVQRRALTPGGSMTDCAEYHAFTADRFLPPSAL</sequence>
<organism evidence="6 7">
    <name type="scientific">Acetobacter garciniae</name>
    <dbReference type="NCBI Taxonomy" id="2817435"/>
    <lineage>
        <taxon>Bacteria</taxon>
        <taxon>Pseudomonadati</taxon>
        <taxon>Pseudomonadota</taxon>
        <taxon>Alphaproteobacteria</taxon>
        <taxon>Acetobacterales</taxon>
        <taxon>Acetobacteraceae</taxon>
        <taxon>Acetobacter</taxon>
    </lineage>
</organism>
<dbReference type="InterPro" id="IPR004843">
    <property type="entry name" value="Calcineurin-like_PHP"/>
</dbReference>
<evidence type="ECO:0000313" key="7">
    <source>
        <dbReference type="Proteomes" id="UP000664073"/>
    </source>
</evidence>
<dbReference type="Gene3D" id="3.60.21.10">
    <property type="match status" value="1"/>
</dbReference>
<reference evidence="6" key="1">
    <citation type="submission" date="2021-03" db="EMBL/GenBank/DDBJ databases">
        <title>The complete genome sequence of Acetobacter sp. TBRC 12339.</title>
        <authorList>
            <person name="Charoenyingcharoen P."/>
            <person name="Yukphan P."/>
        </authorList>
    </citation>
    <scope>NUCLEOTIDE SEQUENCE</scope>
    <source>
        <strain evidence="6">TBRC 12339</strain>
    </source>
</reference>
<evidence type="ECO:0000256" key="2">
    <source>
        <dbReference type="ARBA" id="ARBA00022801"/>
    </source>
</evidence>
<dbReference type="PANTHER" id="PTHR42988">
    <property type="entry name" value="PHOSPHOHYDROLASE"/>
    <property type="match status" value="1"/>
</dbReference>
<comment type="caution">
    <text evidence="6">The sequence shown here is derived from an EMBL/GenBank/DDBJ whole genome shotgun (WGS) entry which is preliminary data.</text>
</comment>
<keyword evidence="2" id="KW-0378">Hydrolase</keyword>
<keyword evidence="3" id="KW-0408">Iron</keyword>
<dbReference type="PANTHER" id="PTHR42988:SF2">
    <property type="entry name" value="CYCLIC NUCLEOTIDE PHOSPHODIESTERASE CBUA0032-RELATED"/>
    <property type="match status" value="1"/>
</dbReference>
<dbReference type="SUPFAM" id="SSF56300">
    <property type="entry name" value="Metallo-dependent phosphatases"/>
    <property type="match status" value="1"/>
</dbReference>
<accession>A0A939KQS0</accession>
<comment type="similarity">
    <text evidence="4">Belongs to the cyclic nucleotide phosphodiesterase class-III family.</text>
</comment>
<dbReference type="InterPro" id="IPR050884">
    <property type="entry name" value="CNP_phosphodiesterase-III"/>
</dbReference>
<name>A0A939KQS0_9PROT</name>
<dbReference type="GO" id="GO:0016787">
    <property type="term" value="F:hydrolase activity"/>
    <property type="evidence" value="ECO:0007669"/>
    <property type="project" value="UniProtKB-KW"/>
</dbReference>
<evidence type="ECO:0000259" key="5">
    <source>
        <dbReference type="Pfam" id="PF00149"/>
    </source>
</evidence>
<protein>
    <submittedName>
        <fullName evidence="6">Metallophosphoesterase</fullName>
    </submittedName>
</protein>
<dbReference type="Proteomes" id="UP000664073">
    <property type="component" value="Unassembled WGS sequence"/>
</dbReference>
<keyword evidence="1" id="KW-0479">Metal-binding</keyword>
<keyword evidence="7" id="KW-1185">Reference proteome</keyword>
<gene>
    <name evidence="6" type="ORF">J2D77_11720</name>
</gene>
<evidence type="ECO:0000313" key="6">
    <source>
        <dbReference type="EMBL" id="MBO1325824.1"/>
    </source>
</evidence>
<proteinExistence type="inferred from homology"/>
<evidence type="ECO:0000256" key="3">
    <source>
        <dbReference type="ARBA" id="ARBA00023004"/>
    </source>
</evidence>
<dbReference type="AlphaFoldDB" id="A0A939KQS0"/>